<dbReference type="Proteomes" id="UP000193411">
    <property type="component" value="Unassembled WGS sequence"/>
</dbReference>
<accession>A0A1Y2HNV9</accession>
<dbReference type="EMBL" id="MCFL01000018">
    <property type="protein sequence ID" value="ORZ36260.1"/>
    <property type="molecule type" value="Genomic_DNA"/>
</dbReference>
<reference evidence="1 2" key="1">
    <citation type="submission" date="2016-07" db="EMBL/GenBank/DDBJ databases">
        <title>Pervasive Adenine N6-methylation of Active Genes in Fungi.</title>
        <authorList>
            <consortium name="DOE Joint Genome Institute"/>
            <person name="Mondo S.J."/>
            <person name="Dannebaum R.O."/>
            <person name="Kuo R.C."/>
            <person name="Labutti K."/>
            <person name="Haridas S."/>
            <person name="Kuo A."/>
            <person name="Salamov A."/>
            <person name="Ahrendt S.R."/>
            <person name="Lipzen A."/>
            <person name="Sullivan W."/>
            <person name="Andreopoulos W.B."/>
            <person name="Clum A."/>
            <person name="Lindquist E."/>
            <person name="Daum C."/>
            <person name="Ramamoorthy G.K."/>
            <person name="Gryganskyi A."/>
            <person name="Culley D."/>
            <person name="Magnuson J.K."/>
            <person name="James T.Y."/>
            <person name="O'Malley M.A."/>
            <person name="Stajich J.E."/>
            <person name="Spatafora J.W."/>
            <person name="Visel A."/>
            <person name="Grigoriev I.V."/>
        </authorList>
    </citation>
    <scope>NUCLEOTIDE SEQUENCE [LARGE SCALE GENOMIC DNA]</scope>
    <source>
        <strain evidence="1 2">PL171</strain>
    </source>
</reference>
<dbReference type="AlphaFoldDB" id="A0A1Y2HNV9"/>
<proteinExistence type="predicted"/>
<keyword evidence="2" id="KW-1185">Reference proteome</keyword>
<feature type="non-terminal residue" evidence="1">
    <location>
        <position position="87"/>
    </location>
</feature>
<evidence type="ECO:0000313" key="2">
    <source>
        <dbReference type="Proteomes" id="UP000193411"/>
    </source>
</evidence>
<dbReference type="OrthoDB" id="6375767at2759"/>
<sequence length="87" mass="9680">MTPPATAVLTKSKEIDISETNIANLGTEIERKVKEASAGTEKAWHAVKDGEIGLWVWRIEQFKVVPVPVQDIGKFYSGDSYIVLKSY</sequence>
<name>A0A1Y2HNV9_9FUNG</name>
<dbReference type="STRING" id="765915.A0A1Y2HNV9"/>
<comment type="caution">
    <text evidence="1">The sequence shown here is derived from an EMBL/GenBank/DDBJ whole genome shotgun (WGS) entry which is preliminary data.</text>
</comment>
<protein>
    <submittedName>
        <fullName evidence="1">Uncharacterized protein</fullName>
    </submittedName>
</protein>
<dbReference type="InterPro" id="IPR029006">
    <property type="entry name" value="ADF-H/Gelsolin-like_dom_sf"/>
</dbReference>
<evidence type="ECO:0000313" key="1">
    <source>
        <dbReference type="EMBL" id="ORZ36260.1"/>
    </source>
</evidence>
<gene>
    <name evidence="1" type="ORF">BCR44DRAFT_74179</name>
</gene>
<dbReference type="SUPFAM" id="SSF55753">
    <property type="entry name" value="Actin depolymerizing proteins"/>
    <property type="match status" value="1"/>
</dbReference>
<dbReference type="Gene3D" id="3.40.20.10">
    <property type="entry name" value="Severin"/>
    <property type="match status" value="1"/>
</dbReference>
<organism evidence="1 2">
    <name type="scientific">Catenaria anguillulae PL171</name>
    <dbReference type="NCBI Taxonomy" id="765915"/>
    <lineage>
        <taxon>Eukaryota</taxon>
        <taxon>Fungi</taxon>
        <taxon>Fungi incertae sedis</taxon>
        <taxon>Blastocladiomycota</taxon>
        <taxon>Blastocladiomycetes</taxon>
        <taxon>Blastocladiales</taxon>
        <taxon>Catenariaceae</taxon>
        <taxon>Catenaria</taxon>
    </lineage>
</organism>